<evidence type="ECO:0000313" key="6">
    <source>
        <dbReference type="EMBL" id="RIB27716.1"/>
    </source>
</evidence>
<dbReference type="EMBL" id="QKWP01000090">
    <property type="protein sequence ID" value="RIB27716.1"/>
    <property type="molecule type" value="Genomic_DNA"/>
</dbReference>
<name>A0A397W8P6_9GLOM</name>
<dbReference type="Pfam" id="PF00069">
    <property type="entry name" value="Pkinase"/>
    <property type="match status" value="1"/>
</dbReference>
<keyword evidence="1" id="KW-0808">Transferase</keyword>
<dbReference type="PROSITE" id="PS50011">
    <property type="entry name" value="PROTEIN_KINASE_DOM"/>
    <property type="match status" value="1"/>
</dbReference>
<gene>
    <name evidence="6" type="ORF">C2G38_1952902</name>
</gene>
<dbReference type="InterPro" id="IPR011009">
    <property type="entry name" value="Kinase-like_dom_sf"/>
</dbReference>
<dbReference type="Gene3D" id="1.10.510.10">
    <property type="entry name" value="Transferase(Phosphotransferase) domain 1"/>
    <property type="match status" value="1"/>
</dbReference>
<evidence type="ECO:0000259" key="5">
    <source>
        <dbReference type="PROSITE" id="PS50011"/>
    </source>
</evidence>
<dbReference type="AlphaFoldDB" id="A0A397W8P6"/>
<comment type="caution">
    <text evidence="6">The sequence shown here is derived from an EMBL/GenBank/DDBJ whole genome shotgun (WGS) entry which is preliminary data.</text>
</comment>
<dbReference type="PANTHER" id="PTHR44329:SF288">
    <property type="entry name" value="MITOGEN-ACTIVATED PROTEIN KINASE KINASE KINASE 20"/>
    <property type="match status" value="1"/>
</dbReference>
<keyword evidence="4" id="KW-0067">ATP-binding</keyword>
<dbReference type="GO" id="GO:0004674">
    <property type="term" value="F:protein serine/threonine kinase activity"/>
    <property type="evidence" value="ECO:0007669"/>
    <property type="project" value="TreeGrafter"/>
</dbReference>
<evidence type="ECO:0000256" key="1">
    <source>
        <dbReference type="ARBA" id="ARBA00022679"/>
    </source>
</evidence>
<dbReference type="SUPFAM" id="SSF56112">
    <property type="entry name" value="Protein kinase-like (PK-like)"/>
    <property type="match status" value="1"/>
</dbReference>
<dbReference type="Proteomes" id="UP000266673">
    <property type="component" value="Unassembled WGS sequence"/>
</dbReference>
<reference evidence="6 7" key="1">
    <citation type="submission" date="2018-06" db="EMBL/GenBank/DDBJ databases">
        <title>Comparative genomics reveals the genomic features of Rhizophagus irregularis, R. cerebriforme, R. diaphanum and Gigaspora rosea, and their symbiotic lifestyle signature.</title>
        <authorList>
            <person name="Morin E."/>
            <person name="San Clemente H."/>
            <person name="Chen E.C.H."/>
            <person name="De La Providencia I."/>
            <person name="Hainaut M."/>
            <person name="Kuo A."/>
            <person name="Kohler A."/>
            <person name="Murat C."/>
            <person name="Tang N."/>
            <person name="Roy S."/>
            <person name="Loubradou J."/>
            <person name="Henrissat B."/>
            <person name="Grigoriev I.V."/>
            <person name="Corradi N."/>
            <person name="Roux C."/>
            <person name="Martin F.M."/>
        </authorList>
    </citation>
    <scope>NUCLEOTIDE SEQUENCE [LARGE SCALE GENOMIC DNA]</scope>
    <source>
        <strain evidence="6 7">DAOM 194757</strain>
    </source>
</reference>
<evidence type="ECO:0000256" key="2">
    <source>
        <dbReference type="ARBA" id="ARBA00022741"/>
    </source>
</evidence>
<dbReference type="InterPro" id="IPR051681">
    <property type="entry name" value="Ser/Thr_Kinases-Pseudokinases"/>
</dbReference>
<dbReference type="OrthoDB" id="6718656at2759"/>
<feature type="domain" description="Protein kinase" evidence="5">
    <location>
        <begin position="1"/>
        <end position="159"/>
    </location>
</feature>
<dbReference type="PRINTS" id="PR00109">
    <property type="entry name" value="TYRKINASE"/>
</dbReference>
<organism evidence="6 7">
    <name type="scientific">Gigaspora rosea</name>
    <dbReference type="NCBI Taxonomy" id="44941"/>
    <lineage>
        <taxon>Eukaryota</taxon>
        <taxon>Fungi</taxon>
        <taxon>Fungi incertae sedis</taxon>
        <taxon>Mucoromycota</taxon>
        <taxon>Glomeromycotina</taxon>
        <taxon>Glomeromycetes</taxon>
        <taxon>Diversisporales</taxon>
        <taxon>Gigasporaceae</taxon>
        <taxon>Gigaspora</taxon>
    </lineage>
</organism>
<evidence type="ECO:0000256" key="4">
    <source>
        <dbReference type="ARBA" id="ARBA00022840"/>
    </source>
</evidence>
<accession>A0A397W8P6</accession>
<proteinExistence type="predicted"/>
<dbReference type="InterPro" id="IPR001245">
    <property type="entry name" value="Ser-Thr/Tyr_kinase_cat_dom"/>
</dbReference>
<dbReference type="InterPro" id="IPR000719">
    <property type="entry name" value="Prot_kinase_dom"/>
</dbReference>
<evidence type="ECO:0000313" key="7">
    <source>
        <dbReference type="Proteomes" id="UP000266673"/>
    </source>
</evidence>
<dbReference type="PANTHER" id="PTHR44329">
    <property type="entry name" value="SERINE/THREONINE-PROTEIN KINASE TNNI3K-RELATED"/>
    <property type="match status" value="1"/>
</dbReference>
<sequence length="177" mass="20200">ITLGLAYLHENDIVHNDLHSMNILINDGKVLIADFGMSNQLNGSNTSSSAIIGMMAYIDPQCLRSERKKRTKKSDIYSLGVILWELTSGIPPFYNLNDSIAIYQEIINDNREKIIENTPPGYANLYCKCWSSYSDQRPTLDEILIELKNLSKEKEIKFIISNNYVEIIGKYVIIHIK</sequence>
<protein>
    <submittedName>
        <fullName evidence="6">Kinase-like domain-containing protein</fullName>
    </submittedName>
</protein>
<keyword evidence="3 6" id="KW-0418">Kinase</keyword>
<dbReference type="GO" id="GO:0005524">
    <property type="term" value="F:ATP binding"/>
    <property type="evidence" value="ECO:0007669"/>
    <property type="project" value="UniProtKB-KW"/>
</dbReference>
<evidence type="ECO:0000256" key="3">
    <source>
        <dbReference type="ARBA" id="ARBA00022777"/>
    </source>
</evidence>
<feature type="non-terminal residue" evidence="6">
    <location>
        <position position="1"/>
    </location>
</feature>
<keyword evidence="7" id="KW-1185">Reference proteome</keyword>
<keyword evidence="2" id="KW-0547">Nucleotide-binding</keyword>